<name>A0AA95SXU1_9BURK</name>
<reference evidence="13" key="1">
    <citation type="submission" date="2023-01" db="EMBL/GenBank/DDBJ databases">
        <title>Whole genome sequence of Paucibacter sp. S2-9 isolated from pond sediment.</title>
        <authorList>
            <person name="Jung J.Y."/>
        </authorList>
    </citation>
    <scope>NUCLEOTIDE SEQUENCE</scope>
    <source>
        <strain evidence="13">S2-9</strain>
    </source>
</reference>
<keyword evidence="9 11" id="KW-0472">Membrane</keyword>
<evidence type="ECO:0000256" key="6">
    <source>
        <dbReference type="ARBA" id="ARBA00022692"/>
    </source>
</evidence>
<gene>
    <name evidence="13" type="ORF">PFX98_05845</name>
</gene>
<dbReference type="InterPro" id="IPR037682">
    <property type="entry name" value="TonB_C"/>
</dbReference>
<evidence type="ECO:0000256" key="8">
    <source>
        <dbReference type="ARBA" id="ARBA00022989"/>
    </source>
</evidence>
<evidence type="ECO:0000256" key="9">
    <source>
        <dbReference type="ARBA" id="ARBA00023136"/>
    </source>
</evidence>
<proteinExistence type="inferred from homology"/>
<dbReference type="EMBL" id="CP116346">
    <property type="protein sequence ID" value="WIT13129.1"/>
    <property type="molecule type" value="Genomic_DNA"/>
</dbReference>
<evidence type="ECO:0000256" key="1">
    <source>
        <dbReference type="ARBA" id="ARBA00004383"/>
    </source>
</evidence>
<evidence type="ECO:0000256" key="4">
    <source>
        <dbReference type="ARBA" id="ARBA00022475"/>
    </source>
</evidence>
<dbReference type="Proteomes" id="UP001177769">
    <property type="component" value="Chromosome"/>
</dbReference>
<evidence type="ECO:0000259" key="12">
    <source>
        <dbReference type="PROSITE" id="PS52015"/>
    </source>
</evidence>
<dbReference type="GO" id="GO:0098797">
    <property type="term" value="C:plasma membrane protein complex"/>
    <property type="evidence" value="ECO:0007669"/>
    <property type="project" value="TreeGrafter"/>
</dbReference>
<evidence type="ECO:0000256" key="7">
    <source>
        <dbReference type="ARBA" id="ARBA00022927"/>
    </source>
</evidence>
<dbReference type="PANTHER" id="PTHR33446:SF2">
    <property type="entry name" value="PROTEIN TONB"/>
    <property type="match status" value="1"/>
</dbReference>
<feature type="region of interest" description="Disordered" evidence="10">
    <location>
        <begin position="99"/>
        <end position="121"/>
    </location>
</feature>
<dbReference type="PROSITE" id="PS52015">
    <property type="entry name" value="TONB_CTD"/>
    <property type="match status" value="1"/>
</dbReference>
<dbReference type="Gene3D" id="3.30.1150.10">
    <property type="match status" value="1"/>
</dbReference>
<feature type="transmembrane region" description="Helical" evidence="11">
    <location>
        <begin position="17"/>
        <end position="37"/>
    </location>
</feature>
<evidence type="ECO:0000256" key="11">
    <source>
        <dbReference type="SAM" id="Phobius"/>
    </source>
</evidence>
<dbReference type="SUPFAM" id="SSF74653">
    <property type="entry name" value="TolA/TonB C-terminal domain"/>
    <property type="match status" value="1"/>
</dbReference>
<evidence type="ECO:0000313" key="13">
    <source>
        <dbReference type="EMBL" id="WIT13129.1"/>
    </source>
</evidence>
<dbReference type="NCBIfam" id="TIGR01352">
    <property type="entry name" value="tonB_Cterm"/>
    <property type="match status" value="1"/>
</dbReference>
<keyword evidence="7" id="KW-0653">Protein transport</keyword>
<feature type="domain" description="TonB C-terminal" evidence="12">
    <location>
        <begin position="134"/>
        <end position="225"/>
    </location>
</feature>
<evidence type="ECO:0000256" key="3">
    <source>
        <dbReference type="ARBA" id="ARBA00022448"/>
    </source>
</evidence>
<dbReference type="AlphaFoldDB" id="A0AA95SXU1"/>
<protein>
    <submittedName>
        <fullName evidence="13">TonB family protein</fullName>
    </submittedName>
</protein>
<organism evidence="13 14">
    <name type="scientific">Paucibacter sediminis</name>
    <dbReference type="NCBI Taxonomy" id="3019553"/>
    <lineage>
        <taxon>Bacteria</taxon>
        <taxon>Pseudomonadati</taxon>
        <taxon>Pseudomonadota</taxon>
        <taxon>Betaproteobacteria</taxon>
        <taxon>Burkholderiales</taxon>
        <taxon>Sphaerotilaceae</taxon>
        <taxon>Roseateles</taxon>
    </lineage>
</organism>
<evidence type="ECO:0000256" key="2">
    <source>
        <dbReference type="ARBA" id="ARBA00006555"/>
    </source>
</evidence>
<keyword evidence="5" id="KW-0997">Cell inner membrane</keyword>
<accession>A0AA95SXU1</accession>
<dbReference type="InterPro" id="IPR051045">
    <property type="entry name" value="TonB-dependent_transducer"/>
</dbReference>
<sequence>MLTPLRYEPQAGRGTRLAGVVVLALHLLGIWAIMHIAPMREAVHKLAPLVVSIVSAPQRTEPPKPLPLPPPPQARLQQLEPATLIPVFQVNAAAAPSAAATQAAPPTPAATSQPSEPVSAVAVQPLQPPAPKQIAAGAVRYLVAPPVEVPMLSRRAGESGVVLLRVLVDAQGLPKQILLHKSSGFARLDEQALAAMRQARFKPQTENGQAIEWFVIAPLSYELER</sequence>
<dbReference type="PANTHER" id="PTHR33446">
    <property type="entry name" value="PROTEIN TONB-RELATED"/>
    <property type="match status" value="1"/>
</dbReference>
<dbReference type="GO" id="GO:0055085">
    <property type="term" value="P:transmembrane transport"/>
    <property type="evidence" value="ECO:0007669"/>
    <property type="project" value="InterPro"/>
</dbReference>
<dbReference type="InterPro" id="IPR006260">
    <property type="entry name" value="TonB/TolA_C"/>
</dbReference>
<dbReference type="Pfam" id="PF03544">
    <property type="entry name" value="TonB_C"/>
    <property type="match status" value="1"/>
</dbReference>
<evidence type="ECO:0000256" key="5">
    <source>
        <dbReference type="ARBA" id="ARBA00022519"/>
    </source>
</evidence>
<keyword evidence="4" id="KW-1003">Cell membrane</keyword>
<comment type="subcellular location">
    <subcellularLocation>
        <location evidence="1">Cell inner membrane</location>
        <topology evidence="1">Single-pass membrane protein</topology>
        <orientation evidence="1">Periplasmic side</orientation>
    </subcellularLocation>
</comment>
<evidence type="ECO:0000256" key="10">
    <source>
        <dbReference type="SAM" id="MobiDB-lite"/>
    </source>
</evidence>
<dbReference type="GO" id="GO:0031992">
    <property type="term" value="F:energy transducer activity"/>
    <property type="evidence" value="ECO:0007669"/>
    <property type="project" value="TreeGrafter"/>
</dbReference>
<keyword evidence="3" id="KW-0813">Transport</keyword>
<dbReference type="RefSeq" id="WP_285234239.1">
    <property type="nucleotide sequence ID" value="NZ_CP116346.1"/>
</dbReference>
<evidence type="ECO:0000313" key="14">
    <source>
        <dbReference type="Proteomes" id="UP001177769"/>
    </source>
</evidence>
<dbReference type="GO" id="GO:0015031">
    <property type="term" value="P:protein transport"/>
    <property type="evidence" value="ECO:0007669"/>
    <property type="project" value="UniProtKB-KW"/>
</dbReference>
<dbReference type="KEGG" id="pais:PFX98_05845"/>
<comment type="similarity">
    <text evidence="2">Belongs to the TonB family.</text>
</comment>
<keyword evidence="6 11" id="KW-0812">Transmembrane</keyword>
<keyword evidence="14" id="KW-1185">Reference proteome</keyword>
<keyword evidence="8 11" id="KW-1133">Transmembrane helix</keyword>